<evidence type="ECO:0000256" key="1">
    <source>
        <dbReference type="SAM" id="MobiDB-lite"/>
    </source>
</evidence>
<dbReference type="Proteomes" id="UP001597264">
    <property type="component" value="Unassembled WGS sequence"/>
</dbReference>
<organism evidence="2 3">
    <name type="scientific">Microbulbifer celer</name>
    <dbReference type="NCBI Taxonomy" id="435905"/>
    <lineage>
        <taxon>Bacteria</taxon>
        <taxon>Pseudomonadati</taxon>
        <taxon>Pseudomonadota</taxon>
        <taxon>Gammaproteobacteria</taxon>
        <taxon>Cellvibrionales</taxon>
        <taxon>Microbulbiferaceae</taxon>
        <taxon>Microbulbifer</taxon>
    </lineage>
</organism>
<reference evidence="3" key="1">
    <citation type="journal article" date="2019" name="Int. J. Syst. Evol. Microbiol.">
        <title>The Global Catalogue of Microorganisms (GCM) 10K type strain sequencing project: providing services to taxonomists for standard genome sequencing and annotation.</title>
        <authorList>
            <consortium name="The Broad Institute Genomics Platform"/>
            <consortium name="The Broad Institute Genome Sequencing Center for Infectious Disease"/>
            <person name="Wu L."/>
            <person name="Ma J."/>
        </authorList>
    </citation>
    <scope>NUCLEOTIDE SEQUENCE [LARGE SCALE GENOMIC DNA]</scope>
    <source>
        <strain evidence="3">CCUG 54356</strain>
    </source>
</reference>
<keyword evidence="3" id="KW-1185">Reference proteome</keyword>
<comment type="caution">
    <text evidence="2">The sequence shown here is derived from an EMBL/GenBank/DDBJ whole genome shotgun (WGS) entry which is preliminary data.</text>
</comment>
<proteinExistence type="predicted"/>
<feature type="compositionally biased region" description="Basic and acidic residues" evidence="1">
    <location>
        <begin position="207"/>
        <end position="224"/>
    </location>
</feature>
<evidence type="ECO:0000313" key="2">
    <source>
        <dbReference type="EMBL" id="MFD1215244.1"/>
    </source>
</evidence>
<dbReference type="RefSeq" id="WP_230438004.1">
    <property type="nucleotide sequence ID" value="NZ_CP087715.1"/>
</dbReference>
<sequence length="268" mass="30456">MKLYRSPILDAETVGDLVLRLSVLNVKDLPVNQSLFQRSAMRDLVNRLHESTDIGGSHKGHTEDRNPFDLTQYRWPNYLTPINSQWLSRNGSEWLYFETQPLWTGALDFFWLTPIGHQHCVVGHFMITHWLRNAGNPYRQADRSSTANYRQLMERIMDTISIELSGNAGTEQKSICNPEDEYPLPNITEQMVAQAKHTSYMWSGKGYTDKSQPKQGGDHRAPKEDVAAFIDQRIQPRPLPGCMAIGPAFVEKEASNNQPESAAIASNR</sequence>
<feature type="region of interest" description="Disordered" evidence="1">
    <location>
        <begin position="204"/>
        <end position="224"/>
    </location>
</feature>
<dbReference type="EMBL" id="JBHTLR010000004">
    <property type="protein sequence ID" value="MFD1215244.1"/>
    <property type="molecule type" value="Genomic_DNA"/>
</dbReference>
<name>A0ABW3U4D3_9GAMM</name>
<gene>
    <name evidence="2" type="ORF">ACFQ2X_01410</name>
</gene>
<protein>
    <submittedName>
        <fullName evidence="2">Uncharacterized protein</fullName>
    </submittedName>
</protein>
<accession>A0ABW3U4D3</accession>
<evidence type="ECO:0000313" key="3">
    <source>
        <dbReference type="Proteomes" id="UP001597264"/>
    </source>
</evidence>